<dbReference type="Gene3D" id="1.10.10.10">
    <property type="entry name" value="Winged helix-like DNA-binding domain superfamily/Winged helix DNA-binding domain"/>
    <property type="match status" value="1"/>
</dbReference>
<keyword evidence="3" id="KW-1185">Reference proteome</keyword>
<evidence type="ECO:0000313" key="2">
    <source>
        <dbReference type="EMBL" id="MFC4033528.1"/>
    </source>
</evidence>
<evidence type="ECO:0000259" key="1">
    <source>
        <dbReference type="PROSITE" id="PS50995"/>
    </source>
</evidence>
<dbReference type="PANTHER" id="PTHR33164">
    <property type="entry name" value="TRANSCRIPTIONAL REGULATOR, MARR FAMILY"/>
    <property type="match status" value="1"/>
</dbReference>
<dbReference type="InterPro" id="IPR000835">
    <property type="entry name" value="HTH_MarR-typ"/>
</dbReference>
<protein>
    <submittedName>
        <fullName evidence="2">MarR family winged helix-turn-helix transcriptional regulator</fullName>
    </submittedName>
</protein>
<dbReference type="PROSITE" id="PS50995">
    <property type="entry name" value="HTH_MARR_2"/>
    <property type="match status" value="1"/>
</dbReference>
<feature type="domain" description="HTH marR-type" evidence="1">
    <location>
        <begin position="14"/>
        <end position="150"/>
    </location>
</feature>
<dbReference type="EMBL" id="JBHSBB010000013">
    <property type="protein sequence ID" value="MFC4033528.1"/>
    <property type="molecule type" value="Genomic_DNA"/>
</dbReference>
<evidence type="ECO:0000313" key="3">
    <source>
        <dbReference type="Proteomes" id="UP001595765"/>
    </source>
</evidence>
<sequence length="176" mass="19423">MSDVPDVRWLTESEQEIWRAYMTASVEFAAHVDRQLRRDSGLPMAYYEILVRLSEAPDRCLRMSELAEASLSSRSRLSHAVSALEKNGWVERRPADADRRGWICRLTEAGFAALAAAAPGHVTTVREKLFDVLTPAQLDSLREIGHAISAGLRAECAEARAEDEDACPDPAAEAPC</sequence>
<dbReference type="Proteomes" id="UP001595765">
    <property type="component" value="Unassembled WGS sequence"/>
</dbReference>
<dbReference type="PANTHER" id="PTHR33164:SF99">
    <property type="entry name" value="MARR FAMILY REGULATORY PROTEIN"/>
    <property type="match status" value="1"/>
</dbReference>
<dbReference type="InterPro" id="IPR039422">
    <property type="entry name" value="MarR/SlyA-like"/>
</dbReference>
<organism evidence="2 3">
    <name type="scientific">Streptomyces polygonati</name>
    <dbReference type="NCBI Taxonomy" id="1617087"/>
    <lineage>
        <taxon>Bacteria</taxon>
        <taxon>Bacillati</taxon>
        <taxon>Actinomycetota</taxon>
        <taxon>Actinomycetes</taxon>
        <taxon>Kitasatosporales</taxon>
        <taxon>Streptomycetaceae</taxon>
        <taxon>Streptomyces</taxon>
    </lineage>
</organism>
<dbReference type="Pfam" id="PF12802">
    <property type="entry name" value="MarR_2"/>
    <property type="match status" value="1"/>
</dbReference>
<accession>A0ABV8HNF4</accession>
<proteinExistence type="predicted"/>
<comment type="caution">
    <text evidence="2">The sequence shown here is derived from an EMBL/GenBank/DDBJ whole genome shotgun (WGS) entry which is preliminary data.</text>
</comment>
<dbReference type="InterPro" id="IPR036390">
    <property type="entry name" value="WH_DNA-bd_sf"/>
</dbReference>
<dbReference type="PRINTS" id="PR00598">
    <property type="entry name" value="HTHMARR"/>
</dbReference>
<dbReference type="SUPFAM" id="SSF46785">
    <property type="entry name" value="Winged helix' DNA-binding domain"/>
    <property type="match status" value="1"/>
</dbReference>
<reference evidence="3" key="1">
    <citation type="journal article" date="2019" name="Int. J. Syst. Evol. Microbiol.">
        <title>The Global Catalogue of Microorganisms (GCM) 10K type strain sequencing project: providing services to taxonomists for standard genome sequencing and annotation.</title>
        <authorList>
            <consortium name="The Broad Institute Genomics Platform"/>
            <consortium name="The Broad Institute Genome Sequencing Center for Infectious Disease"/>
            <person name="Wu L."/>
            <person name="Ma J."/>
        </authorList>
    </citation>
    <scope>NUCLEOTIDE SEQUENCE [LARGE SCALE GENOMIC DNA]</scope>
    <source>
        <strain evidence="3">CGMCC 4.7237</strain>
    </source>
</reference>
<gene>
    <name evidence="2" type="ORF">ACFO3J_18870</name>
</gene>
<dbReference type="RefSeq" id="WP_386430616.1">
    <property type="nucleotide sequence ID" value="NZ_JBHSBB010000013.1"/>
</dbReference>
<dbReference type="SMART" id="SM00347">
    <property type="entry name" value="HTH_MARR"/>
    <property type="match status" value="1"/>
</dbReference>
<name>A0ABV8HNF4_9ACTN</name>
<dbReference type="InterPro" id="IPR036388">
    <property type="entry name" value="WH-like_DNA-bd_sf"/>
</dbReference>